<keyword evidence="2" id="KW-1185">Reference proteome</keyword>
<dbReference type="AlphaFoldDB" id="S7Q9W4"/>
<dbReference type="eggNOG" id="ENOG502SVC6">
    <property type="taxonomic scope" value="Eukaryota"/>
</dbReference>
<reference evidence="1 2" key="1">
    <citation type="journal article" date="2012" name="Science">
        <title>The Paleozoic origin of enzymatic lignin decomposition reconstructed from 31 fungal genomes.</title>
        <authorList>
            <person name="Floudas D."/>
            <person name="Binder M."/>
            <person name="Riley R."/>
            <person name="Barry K."/>
            <person name="Blanchette R.A."/>
            <person name="Henrissat B."/>
            <person name="Martinez A.T."/>
            <person name="Otillar R."/>
            <person name="Spatafora J.W."/>
            <person name="Yadav J.S."/>
            <person name="Aerts A."/>
            <person name="Benoit I."/>
            <person name="Boyd A."/>
            <person name="Carlson A."/>
            <person name="Copeland A."/>
            <person name="Coutinho P.M."/>
            <person name="de Vries R.P."/>
            <person name="Ferreira P."/>
            <person name="Findley K."/>
            <person name="Foster B."/>
            <person name="Gaskell J."/>
            <person name="Glotzer D."/>
            <person name="Gorecki P."/>
            <person name="Heitman J."/>
            <person name="Hesse C."/>
            <person name="Hori C."/>
            <person name="Igarashi K."/>
            <person name="Jurgens J.A."/>
            <person name="Kallen N."/>
            <person name="Kersten P."/>
            <person name="Kohler A."/>
            <person name="Kuees U."/>
            <person name="Kumar T.K.A."/>
            <person name="Kuo A."/>
            <person name="LaButti K."/>
            <person name="Larrondo L.F."/>
            <person name="Lindquist E."/>
            <person name="Ling A."/>
            <person name="Lombard V."/>
            <person name="Lucas S."/>
            <person name="Lundell T."/>
            <person name="Martin R."/>
            <person name="McLaughlin D.J."/>
            <person name="Morgenstern I."/>
            <person name="Morin E."/>
            <person name="Murat C."/>
            <person name="Nagy L.G."/>
            <person name="Nolan M."/>
            <person name="Ohm R.A."/>
            <person name="Patyshakuliyeva A."/>
            <person name="Rokas A."/>
            <person name="Ruiz-Duenas F.J."/>
            <person name="Sabat G."/>
            <person name="Salamov A."/>
            <person name="Samejima M."/>
            <person name="Schmutz J."/>
            <person name="Slot J.C."/>
            <person name="St John F."/>
            <person name="Stenlid J."/>
            <person name="Sun H."/>
            <person name="Sun S."/>
            <person name="Syed K."/>
            <person name="Tsang A."/>
            <person name="Wiebenga A."/>
            <person name="Young D."/>
            <person name="Pisabarro A."/>
            <person name="Eastwood D.C."/>
            <person name="Martin F."/>
            <person name="Cullen D."/>
            <person name="Grigoriev I.V."/>
            <person name="Hibbett D.S."/>
        </authorList>
    </citation>
    <scope>NUCLEOTIDE SEQUENCE [LARGE SCALE GENOMIC DNA]</scope>
    <source>
        <strain evidence="1 2">ATCC 11539</strain>
    </source>
</reference>
<evidence type="ECO:0000313" key="1">
    <source>
        <dbReference type="EMBL" id="EPQ56701.1"/>
    </source>
</evidence>
<dbReference type="Proteomes" id="UP000030669">
    <property type="component" value="Unassembled WGS sequence"/>
</dbReference>
<name>S7Q9W4_GLOTA</name>
<dbReference type="HOGENOM" id="CLU_524822_0_0_1"/>
<accession>S7Q9W4</accession>
<protein>
    <submittedName>
        <fullName evidence="1">Uncharacterized protein</fullName>
    </submittedName>
</protein>
<dbReference type="KEGG" id="gtr:GLOTRDRAFT_138359"/>
<gene>
    <name evidence="1" type="ORF">GLOTRDRAFT_138359</name>
</gene>
<dbReference type="EMBL" id="KB469300">
    <property type="protein sequence ID" value="EPQ56701.1"/>
    <property type="molecule type" value="Genomic_DNA"/>
</dbReference>
<dbReference type="RefSeq" id="XP_007865382.1">
    <property type="nucleotide sequence ID" value="XM_007867191.1"/>
</dbReference>
<sequence>MTYFHRGHTISAGGEHPLSNSSSDPAGSTLLEGLVAATRALDAINVVPLDRVTLSKDRARLQGRVQCCKSLSAEQGGSLGLPSETLSEIFVHCLPEDLEIANVREAPLVLTRVCRYWREVALATPFLWSGLGIPSKSHGAKHMESMEKWLSRAGVLPLHLAWRESLTLWDRITVNTVGPELIKRYIEHCKVLDLGLVQGDFARYFIADELPLLEKLCLVHYKKRPCTCAGEQHTTRLPRLKDLVYFWSHPNQYDFLVLPWAQLASLHIGIRGPHCVPHVPQVIAQCRQLEALKLDILNDYQDKVELTWPSGIRPFPLPKLRLLTISSEASLPRSGSVLSRLVHNLILPELEVLALTEAWGSSDLWTKLLARSRCPLRELNVTTSSDFLPQPQDLMQLLKVAKSLQDVSICAASYTFSAGAMHLVDCLLNGTCSSDPSLSMSELQALRLQINCSTMEDYNLFAQTLQPMLASPTVCSGNRGRDRLRDGSVYLCCTAEEETTELHWPIQIGKKRHCQEHSEAINDLVSVE</sequence>
<dbReference type="GeneID" id="19303968"/>
<organism evidence="1 2">
    <name type="scientific">Gloeophyllum trabeum (strain ATCC 11539 / FP-39264 / Madison 617)</name>
    <name type="common">Brown rot fungus</name>
    <dbReference type="NCBI Taxonomy" id="670483"/>
    <lineage>
        <taxon>Eukaryota</taxon>
        <taxon>Fungi</taxon>
        <taxon>Dikarya</taxon>
        <taxon>Basidiomycota</taxon>
        <taxon>Agaricomycotina</taxon>
        <taxon>Agaricomycetes</taxon>
        <taxon>Gloeophyllales</taxon>
        <taxon>Gloeophyllaceae</taxon>
        <taxon>Gloeophyllum</taxon>
    </lineage>
</organism>
<proteinExistence type="predicted"/>
<dbReference type="OMA" id="CHWNIAN"/>
<evidence type="ECO:0000313" key="2">
    <source>
        <dbReference type="Proteomes" id="UP000030669"/>
    </source>
</evidence>
<dbReference type="OrthoDB" id="3365698at2759"/>